<accession>A0A0N9NFR7</accession>
<dbReference type="KEGG" id="goq:ACH46_06130"/>
<sequence length="106" mass="11290">MSEEYESGVCVDLDVVDRLTRTQQDVVAVVDACAVELASGDLCRWADDGPVRRAAEQTADQLRDLAARFRSCGIAVDAVATDLARAGRAFSDAEDAAVAAVTAWTR</sequence>
<dbReference type="RefSeq" id="WP_062392134.1">
    <property type="nucleotide sequence ID" value="NZ_CP011853.1"/>
</dbReference>
<gene>
    <name evidence="1" type="ORF">ACH46_06130</name>
</gene>
<keyword evidence="2" id="KW-1185">Reference proteome</keyword>
<dbReference type="EMBL" id="CP011853">
    <property type="protein sequence ID" value="ALG84160.1"/>
    <property type="molecule type" value="Genomic_DNA"/>
</dbReference>
<dbReference type="AlphaFoldDB" id="A0A0N9NFR7"/>
<dbReference type="Proteomes" id="UP000063789">
    <property type="component" value="Chromosome"/>
</dbReference>
<proteinExistence type="predicted"/>
<organism evidence="1 2">
    <name type="scientific">Gordonia phthalatica</name>
    <dbReference type="NCBI Taxonomy" id="1136941"/>
    <lineage>
        <taxon>Bacteria</taxon>
        <taxon>Bacillati</taxon>
        <taxon>Actinomycetota</taxon>
        <taxon>Actinomycetes</taxon>
        <taxon>Mycobacteriales</taxon>
        <taxon>Gordoniaceae</taxon>
        <taxon>Gordonia</taxon>
    </lineage>
</organism>
<reference evidence="2" key="1">
    <citation type="submission" date="2015-06" db="EMBL/GenBank/DDBJ databases">
        <title>Complete genome sequence and metabolic analysis of phthalate degradation pathway in Gordonia sp. QH-11.</title>
        <authorList>
            <person name="Jin D."/>
            <person name="Kong X."/>
            <person name="Bai Z."/>
        </authorList>
    </citation>
    <scope>NUCLEOTIDE SEQUENCE [LARGE SCALE GENOMIC DNA]</scope>
    <source>
        <strain evidence="2">QH-11</strain>
    </source>
</reference>
<dbReference type="PATRIC" id="fig|1136941.3.peg.1254"/>
<reference evidence="1 2" key="2">
    <citation type="journal article" date="2017" name="Int. J. Syst. Evol. Microbiol.">
        <title>Gordonia phthalatica sp. nov., a di-n-butyl phthalate-degrading bacterium isolated from activated sludge.</title>
        <authorList>
            <person name="Jin D."/>
            <person name="Kong X."/>
            <person name="Jia M."/>
            <person name="Yu X."/>
            <person name="Wang X."/>
            <person name="Zhuang X."/>
            <person name="Deng Y."/>
            <person name="Bai Z."/>
        </authorList>
    </citation>
    <scope>NUCLEOTIDE SEQUENCE [LARGE SCALE GENOMIC DNA]</scope>
    <source>
        <strain evidence="1 2">QH-11</strain>
    </source>
</reference>
<dbReference type="OrthoDB" id="9873597at2"/>
<evidence type="ECO:0000313" key="1">
    <source>
        <dbReference type="EMBL" id="ALG84160.1"/>
    </source>
</evidence>
<dbReference type="STRING" id="1136941.ACH46_06130"/>
<name>A0A0N9NFR7_9ACTN</name>
<protein>
    <submittedName>
        <fullName evidence="1">Uncharacterized protein</fullName>
    </submittedName>
</protein>
<evidence type="ECO:0000313" key="2">
    <source>
        <dbReference type="Proteomes" id="UP000063789"/>
    </source>
</evidence>